<evidence type="ECO:0000259" key="3">
    <source>
        <dbReference type="PROSITE" id="PS50109"/>
    </source>
</evidence>
<dbReference type="Pfam" id="PF02518">
    <property type="entry name" value="HATPase_c"/>
    <property type="match status" value="1"/>
</dbReference>
<dbReference type="InterPro" id="IPR036890">
    <property type="entry name" value="HATPase_C_sf"/>
</dbReference>
<feature type="region of interest" description="Disordered" evidence="1">
    <location>
        <begin position="358"/>
        <end position="379"/>
    </location>
</feature>
<dbReference type="EMBL" id="JAACAK010000047">
    <property type="protein sequence ID" value="NIR74670.1"/>
    <property type="molecule type" value="Genomic_DNA"/>
</dbReference>
<gene>
    <name evidence="4" type="ORF">GWO12_06105</name>
</gene>
<dbReference type="InterPro" id="IPR003594">
    <property type="entry name" value="HATPase_dom"/>
</dbReference>
<dbReference type="InterPro" id="IPR010559">
    <property type="entry name" value="Sig_transdc_His_kin_internal"/>
</dbReference>
<sequence length="379" mass="41080">MTNEPATTLVPTLARRAWAVLLLAWLPLLVGYPLAIAWMAENRLEGLLVGLRTVVIGGTLIAGVWWLSGRLRWPERASVGFYLAQLGAALAFAGVWWFSTVVLGGLQASRPAIATLREAATSPYLAWNLLFGIVTYGLVVGVSYALRAGERAREQQIRAAEADAIATRAQLTALQAQLNPHFLFNTLHSLSALIRRDPATAEEAMDRLGDLLRYALTHGSRASVPLREEWAFVENYLAIEQIRMGERLCVVTDVAADALRHQVPPFCLQPLVENAIRHGLDSRPDGGTLWISIDSEPDRLVLRVRDDGVGAETPVAKPQTGIGLRALEKQLEIWEDGPGRLTIDTRPGAGFTATVVLPTGNGAPNPEPTPASAESEVTT</sequence>
<dbReference type="Gene3D" id="3.30.565.10">
    <property type="entry name" value="Histidine kinase-like ATPase, C-terminal domain"/>
    <property type="match status" value="1"/>
</dbReference>
<comment type="caution">
    <text evidence="4">The sequence shown here is derived from an EMBL/GenBank/DDBJ whole genome shotgun (WGS) entry which is preliminary data.</text>
</comment>
<dbReference type="InterPro" id="IPR050640">
    <property type="entry name" value="Bact_2-comp_sensor_kinase"/>
</dbReference>
<keyword evidence="2" id="KW-0472">Membrane</keyword>
<dbReference type="Proteomes" id="UP000702544">
    <property type="component" value="Unassembled WGS sequence"/>
</dbReference>
<organism evidence="4 5">
    <name type="scientific">Candidatus Kutchimonas denitrificans</name>
    <dbReference type="NCBI Taxonomy" id="3056748"/>
    <lineage>
        <taxon>Bacteria</taxon>
        <taxon>Pseudomonadati</taxon>
        <taxon>Gemmatimonadota</taxon>
        <taxon>Gemmatimonadia</taxon>
        <taxon>Candidatus Palauibacterales</taxon>
        <taxon>Candidatus Palauibacteraceae</taxon>
        <taxon>Candidatus Kutchimonas</taxon>
    </lineage>
</organism>
<dbReference type="AlphaFoldDB" id="A0AAE5CBN9"/>
<dbReference type="Pfam" id="PF06580">
    <property type="entry name" value="His_kinase"/>
    <property type="match status" value="1"/>
</dbReference>
<keyword evidence="2" id="KW-0812">Transmembrane</keyword>
<feature type="domain" description="Histidine kinase" evidence="3">
    <location>
        <begin position="268"/>
        <end position="361"/>
    </location>
</feature>
<reference evidence="4 5" key="1">
    <citation type="submission" date="2020-01" db="EMBL/GenBank/DDBJ databases">
        <title>Genomes assembled from Gulf of Kutch pelagic sediment metagenomes.</title>
        <authorList>
            <person name="Chandrashekar M."/>
            <person name="Mahajan M.S."/>
            <person name="Dave K.J."/>
            <person name="Vatsa P."/>
            <person name="Nathani N.M."/>
        </authorList>
    </citation>
    <scope>NUCLEOTIDE SEQUENCE [LARGE SCALE GENOMIC DNA]</scope>
    <source>
        <strain evidence="4">KS3-K002</strain>
    </source>
</reference>
<evidence type="ECO:0000313" key="5">
    <source>
        <dbReference type="Proteomes" id="UP000702544"/>
    </source>
</evidence>
<accession>A0AAE5CBN9</accession>
<evidence type="ECO:0000313" key="4">
    <source>
        <dbReference type="EMBL" id="NIR74670.1"/>
    </source>
</evidence>
<feature type="transmembrane region" description="Helical" evidence="2">
    <location>
        <begin position="18"/>
        <end position="40"/>
    </location>
</feature>
<dbReference type="GO" id="GO:0016020">
    <property type="term" value="C:membrane"/>
    <property type="evidence" value="ECO:0007669"/>
    <property type="project" value="InterPro"/>
</dbReference>
<dbReference type="PANTHER" id="PTHR34220:SF7">
    <property type="entry name" value="SENSOR HISTIDINE KINASE YPDA"/>
    <property type="match status" value="1"/>
</dbReference>
<dbReference type="PANTHER" id="PTHR34220">
    <property type="entry name" value="SENSOR HISTIDINE KINASE YPDA"/>
    <property type="match status" value="1"/>
</dbReference>
<protein>
    <recommendedName>
        <fullName evidence="3">Histidine kinase domain-containing protein</fullName>
    </recommendedName>
</protein>
<feature type="transmembrane region" description="Helical" evidence="2">
    <location>
        <begin position="124"/>
        <end position="146"/>
    </location>
</feature>
<proteinExistence type="predicted"/>
<dbReference type="GO" id="GO:0000155">
    <property type="term" value="F:phosphorelay sensor kinase activity"/>
    <property type="evidence" value="ECO:0007669"/>
    <property type="project" value="InterPro"/>
</dbReference>
<feature type="transmembrane region" description="Helical" evidence="2">
    <location>
        <begin position="46"/>
        <end position="67"/>
    </location>
</feature>
<evidence type="ECO:0000256" key="1">
    <source>
        <dbReference type="SAM" id="MobiDB-lite"/>
    </source>
</evidence>
<dbReference type="SUPFAM" id="SSF55874">
    <property type="entry name" value="ATPase domain of HSP90 chaperone/DNA topoisomerase II/histidine kinase"/>
    <property type="match status" value="1"/>
</dbReference>
<feature type="transmembrane region" description="Helical" evidence="2">
    <location>
        <begin position="79"/>
        <end position="104"/>
    </location>
</feature>
<keyword evidence="2" id="KW-1133">Transmembrane helix</keyword>
<evidence type="ECO:0000256" key="2">
    <source>
        <dbReference type="SAM" id="Phobius"/>
    </source>
</evidence>
<dbReference type="InterPro" id="IPR005467">
    <property type="entry name" value="His_kinase_dom"/>
</dbReference>
<name>A0AAE5CBN9_9BACT</name>
<dbReference type="PROSITE" id="PS50109">
    <property type="entry name" value="HIS_KIN"/>
    <property type="match status" value="1"/>
</dbReference>